<comment type="caution">
    <text evidence="2">The sequence shown here is derived from an EMBL/GenBank/DDBJ whole genome shotgun (WGS) entry which is preliminary data.</text>
</comment>
<keyword evidence="3" id="KW-1185">Reference proteome</keyword>
<feature type="compositionally biased region" description="Low complexity" evidence="1">
    <location>
        <begin position="182"/>
        <end position="197"/>
    </location>
</feature>
<evidence type="ECO:0000313" key="3">
    <source>
        <dbReference type="Proteomes" id="UP001397290"/>
    </source>
</evidence>
<name>A0AAW0S058_9HYPO</name>
<evidence type="ECO:0000313" key="2">
    <source>
        <dbReference type="EMBL" id="KAK8147860.1"/>
    </source>
</evidence>
<dbReference type="Proteomes" id="UP001397290">
    <property type="component" value="Unassembled WGS sequence"/>
</dbReference>
<dbReference type="AlphaFoldDB" id="A0AAW0S058"/>
<gene>
    <name evidence="2" type="ORF">G3M48_000890</name>
</gene>
<feature type="compositionally biased region" description="Low complexity" evidence="1">
    <location>
        <begin position="208"/>
        <end position="232"/>
    </location>
</feature>
<protein>
    <submittedName>
        <fullName evidence="2">Uncharacterized protein</fullName>
    </submittedName>
</protein>
<proteinExistence type="predicted"/>
<reference evidence="2 3" key="1">
    <citation type="submission" date="2020-02" db="EMBL/GenBank/DDBJ databases">
        <title>Comparative genomics of the hypocrealean fungal genus Beauvera.</title>
        <authorList>
            <person name="Showalter D.N."/>
            <person name="Bushley K.E."/>
            <person name="Rehner S.A."/>
        </authorList>
    </citation>
    <scope>NUCLEOTIDE SEQUENCE [LARGE SCALE GENOMIC DNA]</scope>
    <source>
        <strain evidence="2 3">ARSEF4384</strain>
    </source>
</reference>
<sequence>MHSLQTYGDEKTFYDGNAHAFSSTYHDGTLKLYTHHVTAPTAEGERPEYHMTQLRTFGMTDTRETFLAGATAVRNARDLARRQREDFVQTATDKVSQSQKVATVKYSAELQDDNLSHGHLEHSETAAWQDSHDDLQQHIAETHDEVNEDHGDAPTTPQQQQSSDESDDQGQDTAASVANDPSTSFLSNFTSTFNTDSTRPKRSRLSFSSPTQGSRSSKSRSRFTTTRQRVVSPAAIGEPDSSDSNLC</sequence>
<organism evidence="2 3">
    <name type="scientific">Beauveria asiatica</name>
    <dbReference type="NCBI Taxonomy" id="1069075"/>
    <lineage>
        <taxon>Eukaryota</taxon>
        <taxon>Fungi</taxon>
        <taxon>Dikarya</taxon>
        <taxon>Ascomycota</taxon>
        <taxon>Pezizomycotina</taxon>
        <taxon>Sordariomycetes</taxon>
        <taxon>Hypocreomycetidae</taxon>
        <taxon>Hypocreales</taxon>
        <taxon>Cordycipitaceae</taxon>
        <taxon>Beauveria</taxon>
    </lineage>
</organism>
<dbReference type="EMBL" id="JAAHCF010000122">
    <property type="protein sequence ID" value="KAK8147860.1"/>
    <property type="molecule type" value="Genomic_DNA"/>
</dbReference>
<evidence type="ECO:0000256" key="1">
    <source>
        <dbReference type="SAM" id="MobiDB-lite"/>
    </source>
</evidence>
<feature type="region of interest" description="Disordered" evidence="1">
    <location>
        <begin position="145"/>
        <end position="247"/>
    </location>
</feature>
<accession>A0AAW0S058</accession>